<dbReference type="SUPFAM" id="SSF55874">
    <property type="entry name" value="ATPase domain of HSP90 chaperone/DNA topoisomerase II/histidine kinase"/>
    <property type="match status" value="1"/>
</dbReference>
<dbReference type="InterPro" id="IPR010559">
    <property type="entry name" value="Sig_transdc_His_kin_internal"/>
</dbReference>
<evidence type="ECO:0000313" key="4">
    <source>
        <dbReference type="Proteomes" id="UP000501534"/>
    </source>
</evidence>
<dbReference type="RefSeq" id="WP_246232397.1">
    <property type="nucleotide sequence ID" value="NZ_CP053069.1"/>
</dbReference>
<dbReference type="InterPro" id="IPR036890">
    <property type="entry name" value="HATPase_C_sf"/>
</dbReference>
<accession>A0A6M4H150</accession>
<dbReference type="GO" id="GO:0016020">
    <property type="term" value="C:membrane"/>
    <property type="evidence" value="ECO:0007669"/>
    <property type="project" value="InterPro"/>
</dbReference>
<protein>
    <recommendedName>
        <fullName evidence="2">Signal transduction histidine kinase internal region domain-containing protein</fullName>
    </recommendedName>
</protein>
<feature type="transmembrane region" description="Helical" evidence="1">
    <location>
        <begin position="112"/>
        <end position="133"/>
    </location>
</feature>
<keyword evidence="4" id="KW-1185">Reference proteome</keyword>
<dbReference type="PANTHER" id="PTHR34220">
    <property type="entry name" value="SENSOR HISTIDINE KINASE YPDA"/>
    <property type="match status" value="1"/>
</dbReference>
<dbReference type="AlphaFoldDB" id="A0A6M4H150"/>
<dbReference type="GO" id="GO:0000155">
    <property type="term" value="F:phosphorelay sensor kinase activity"/>
    <property type="evidence" value="ECO:0007669"/>
    <property type="project" value="InterPro"/>
</dbReference>
<dbReference type="InterPro" id="IPR050640">
    <property type="entry name" value="Bact_2-comp_sensor_kinase"/>
</dbReference>
<evidence type="ECO:0000256" key="1">
    <source>
        <dbReference type="SAM" id="Phobius"/>
    </source>
</evidence>
<keyword evidence="1" id="KW-0472">Membrane</keyword>
<feature type="transmembrane region" description="Helical" evidence="1">
    <location>
        <begin position="79"/>
        <end position="100"/>
    </location>
</feature>
<proteinExistence type="predicted"/>
<gene>
    <name evidence="3" type="ORF">DSM104443_04169</name>
</gene>
<feature type="domain" description="Signal transduction histidine kinase internal region" evidence="2">
    <location>
        <begin position="147"/>
        <end position="225"/>
    </location>
</feature>
<keyword evidence="1" id="KW-0812">Transmembrane</keyword>
<dbReference type="Gene3D" id="3.30.565.10">
    <property type="entry name" value="Histidine kinase-like ATPase, C-terminal domain"/>
    <property type="match status" value="1"/>
</dbReference>
<dbReference type="KEGG" id="uru:DSM104443_04169"/>
<dbReference type="EMBL" id="CP053069">
    <property type="protein sequence ID" value="QJR13075.1"/>
    <property type="molecule type" value="Genomic_DNA"/>
</dbReference>
<dbReference type="PANTHER" id="PTHR34220:SF7">
    <property type="entry name" value="SENSOR HISTIDINE KINASE YPDA"/>
    <property type="match status" value="1"/>
</dbReference>
<evidence type="ECO:0000259" key="2">
    <source>
        <dbReference type="Pfam" id="PF06580"/>
    </source>
</evidence>
<dbReference type="Pfam" id="PF06580">
    <property type="entry name" value="His_kinase"/>
    <property type="match status" value="1"/>
</dbReference>
<feature type="transmembrane region" description="Helical" evidence="1">
    <location>
        <begin position="21"/>
        <end position="39"/>
    </location>
</feature>
<sequence length="339" mass="37722">MASINQTGTGIRLPNFCNLGVMLRALVVVNLFVFAAAAMRTRTLEGYWYEFLLLAAFVEPVLILSLVVLCAARRPLHAMGYVPAIFAISLFEVVLAWGMSEAFQAFFPDVPPLPFTLVAFLALFATLCTLLYFDMRARALSPAIAEARIQALQARIRPHFLYNSINAALSFIRSEPRKAERVLEDLADLFRVLMADNRTLAPLGKEVDLARQYLAIEQLRLGERLRITWNVDAMPAEALVPPLILQPLVENAVYHGIEPADGGGEIKIDIRREGERVLMVLTNPFSGTNGHPGGNKMAIANIRERLQLHFDVEAAMRSEVVDGQYRVTIRVPYITGEST</sequence>
<feature type="transmembrane region" description="Helical" evidence="1">
    <location>
        <begin position="51"/>
        <end position="72"/>
    </location>
</feature>
<keyword evidence="1" id="KW-1133">Transmembrane helix</keyword>
<organism evidence="3 4">
    <name type="scientific">Usitatibacter rugosus</name>
    <dbReference type="NCBI Taxonomy" id="2732067"/>
    <lineage>
        <taxon>Bacteria</taxon>
        <taxon>Pseudomonadati</taxon>
        <taxon>Pseudomonadota</taxon>
        <taxon>Betaproteobacteria</taxon>
        <taxon>Nitrosomonadales</taxon>
        <taxon>Usitatibacteraceae</taxon>
        <taxon>Usitatibacter</taxon>
    </lineage>
</organism>
<name>A0A6M4H150_9PROT</name>
<dbReference type="Proteomes" id="UP000501534">
    <property type="component" value="Chromosome"/>
</dbReference>
<reference evidence="3 4" key="1">
    <citation type="submission" date="2020-04" db="EMBL/GenBank/DDBJ databases">
        <title>Usitatibacter rugosus gen. nov., sp. nov. and Usitatibacter palustris sp. nov., novel members of Usitatibacteraceae fam. nov. within the order Nitrosomonadales isolated from soil.</title>
        <authorList>
            <person name="Huber K.J."/>
            <person name="Neumann-Schaal M."/>
            <person name="Geppert A."/>
            <person name="Luckner M."/>
            <person name="Wanner G."/>
            <person name="Overmann J."/>
        </authorList>
    </citation>
    <scope>NUCLEOTIDE SEQUENCE [LARGE SCALE GENOMIC DNA]</scope>
    <source>
        <strain evidence="3 4">0125_3</strain>
    </source>
</reference>
<evidence type="ECO:0000313" key="3">
    <source>
        <dbReference type="EMBL" id="QJR13075.1"/>
    </source>
</evidence>